<comment type="caution">
    <text evidence="1">The sequence shown here is derived from an EMBL/GenBank/DDBJ whole genome shotgun (WGS) entry which is preliminary data.</text>
</comment>
<dbReference type="Proteomes" id="UP001209701">
    <property type="component" value="Unassembled WGS sequence"/>
</dbReference>
<accession>A0ABT2YI04</accession>
<dbReference type="CDD" id="cd07067">
    <property type="entry name" value="HP_PGM_like"/>
    <property type="match status" value="1"/>
</dbReference>
<dbReference type="InterPro" id="IPR029033">
    <property type="entry name" value="His_PPase_superfam"/>
</dbReference>
<sequence length="214" mass="23813">MDRSTQILAIRHGETEWNRAKRIQGHTDIALSELGHAQARLLGLALREQAIDAVYTSNLLRAQQTAQAVVAHAHPSCQLRLDPLLRERSFGIFEGLTWEQIAERWPVQSERWRRRDADFGAEGGETLGNFYQRSVAALTRIALNHPGETIAIVTHGGVLDCLYRAAARLSLQAPRSWVLGNAAVNRLLFTPAGFSLVGWHDSGHLEPLEQGSER</sequence>
<dbReference type="InterPro" id="IPR013078">
    <property type="entry name" value="His_Pase_superF_clade-1"/>
</dbReference>
<evidence type="ECO:0000313" key="1">
    <source>
        <dbReference type="EMBL" id="MCV2369695.1"/>
    </source>
</evidence>
<evidence type="ECO:0000313" key="2">
    <source>
        <dbReference type="Proteomes" id="UP001209701"/>
    </source>
</evidence>
<dbReference type="Gene3D" id="3.40.50.1240">
    <property type="entry name" value="Phosphoglycerate mutase-like"/>
    <property type="match status" value="1"/>
</dbReference>
<keyword evidence="2" id="KW-1185">Reference proteome</keyword>
<gene>
    <name evidence="1" type="ORF">LNV07_16570</name>
</gene>
<dbReference type="SUPFAM" id="SSF53254">
    <property type="entry name" value="Phosphoglycerate mutase-like"/>
    <property type="match status" value="1"/>
</dbReference>
<name>A0ABT2YI04_9BURK</name>
<proteinExistence type="predicted"/>
<dbReference type="EMBL" id="JAJIRN010000007">
    <property type="protein sequence ID" value="MCV2369695.1"/>
    <property type="molecule type" value="Genomic_DNA"/>
</dbReference>
<dbReference type="SMART" id="SM00855">
    <property type="entry name" value="PGAM"/>
    <property type="match status" value="1"/>
</dbReference>
<protein>
    <submittedName>
        <fullName evidence="1">Histidine phosphatase family protein</fullName>
    </submittedName>
</protein>
<dbReference type="InterPro" id="IPR050275">
    <property type="entry name" value="PGM_Phosphatase"/>
</dbReference>
<dbReference type="PANTHER" id="PTHR48100">
    <property type="entry name" value="BROAD-SPECIFICITY PHOSPHATASE YOR283W-RELATED"/>
    <property type="match status" value="1"/>
</dbReference>
<reference evidence="1 2" key="1">
    <citation type="submission" date="2021-11" db="EMBL/GenBank/DDBJ databases">
        <authorList>
            <person name="Liang Q."/>
            <person name="Mou H."/>
            <person name="Liu Z."/>
        </authorList>
    </citation>
    <scope>NUCLEOTIDE SEQUENCE [LARGE SCALE GENOMIC DNA]</scope>
    <source>
        <strain evidence="1 2">CHU3</strain>
    </source>
</reference>
<organism evidence="1 2">
    <name type="scientific">Roseateles oligotrophus</name>
    <dbReference type="NCBI Taxonomy" id="1769250"/>
    <lineage>
        <taxon>Bacteria</taxon>
        <taxon>Pseudomonadati</taxon>
        <taxon>Pseudomonadota</taxon>
        <taxon>Betaproteobacteria</taxon>
        <taxon>Burkholderiales</taxon>
        <taxon>Sphaerotilaceae</taxon>
        <taxon>Roseateles</taxon>
    </lineage>
</organism>
<dbReference type="Pfam" id="PF00300">
    <property type="entry name" value="His_Phos_1"/>
    <property type="match status" value="1"/>
</dbReference>